<dbReference type="InterPro" id="IPR036871">
    <property type="entry name" value="PX_dom_sf"/>
</dbReference>
<accession>A0AAD1UI67</accession>
<dbReference type="CDD" id="cd06093">
    <property type="entry name" value="PX_domain"/>
    <property type="match status" value="1"/>
</dbReference>
<reference evidence="3" key="1">
    <citation type="submission" date="2023-07" db="EMBL/GenBank/DDBJ databases">
        <authorList>
            <consortium name="AG Swart"/>
            <person name="Singh M."/>
            <person name="Singh A."/>
            <person name="Seah K."/>
            <person name="Emmerich C."/>
        </authorList>
    </citation>
    <scope>NUCLEOTIDE SEQUENCE</scope>
    <source>
        <strain evidence="3">DP1</strain>
    </source>
</reference>
<organism evidence="3 4">
    <name type="scientific">Euplotes crassus</name>
    <dbReference type="NCBI Taxonomy" id="5936"/>
    <lineage>
        <taxon>Eukaryota</taxon>
        <taxon>Sar</taxon>
        <taxon>Alveolata</taxon>
        <taxon>Ciliophora</taxon>
        <taxon>Intramacronucleata</taxon>
        <taxon>Spirotrichea</taxon>
        <taxon>Hypotrichia</taxon>
        <taxon>Euplotida</taxon>
        <taxon>Euplotidae</taxon>
        <taxon>Moneuplotes</taxon>
    </lineage>
</organism>
<proteinExistence type="predicted"/>
<dbReference type="Gene3D" id="3.30.1520.10">
    <property type="entry name" value="Phox-like domain"/>
    <property type="match status" value="1"/>
</dbReference>
<dbReference type="PROSITE" id="PS50195">
    <property type="entry name" value="PX"/>
    <property type="match status" value="1"/>
</dbReference>
<evidence type="ECO:0000259" key="2">
    <source>
        <dbReference type="PROSITE" id="PS50195"/>
    </source>
</evidence>
<feature type="coiled-coil region" evidence="1">
    <location>
        <begin position="371"/>
        <end position="401"/>
    </location>
</feature>
<evidence type="ECO:0000313" key="3">
    <source>
        <dbReference type="EMBL" id="CAI2369224.1"/>
    </source>
</evidence>
<comment type="caution">
    <text evidence="3">The sequence shown here is derived from an EMBL/GenBank/DDBJ whole genome shotgun (WGS) entry which is preliminary data.</text>
</comment>
<dbReference type="EMBL" id="CAMPGE010010375">
    <property type="protein sequence ID" value="CAI2369224.1"/>
    <property type="molecule type" value="Genomic_DNA"/>
</dbReference>
<keyword evidence="4" id="KW-1185">Reference proteome</keyword>
<evidence type="ECO:0000256" key="1">
    <source>
        <dbReference type="SAM" id="Coils"/>
    </source>
</evidence>
<dbReference type="Pfam" id="PF00787">
    <property type="entry name" value="PX"/>
    <property type="match status" value="1"/>
</dbReference>
<feature type="domain" description="PX" evidence="2">
    <location>
        <begin position="55"/>
        <end position="183"/>
    </location>
</feature>
<protein>
    <recommendedName>
        <fullName evidence="2">PX domain-containing protein</fullName>
    </recommendedName>
</protein>
<name>A0AAD1UI67_EUPCR</name>
<dbReference type="Proteomes" id="UP001295684">
    <property type="component" value="Unassembled WGS sequence"/>
</dbReference>
<gene>
    <name evidence="3" type="ORF">ECRASSUSDP1_LOCUS10522</name>
</gene>
<dbReference type="GO" id="GO:0035091">
    <property type="term" value="F:phosphatidylinositol binding"/>
    <property type="evidence" value="ECO:0007669"/>
    <property type="project" value="InterPro"/>
</dbReference>
<dbReference type="InterPro" id="IPR001683">
    <property type="entry name" value="PX_dom"/>
</dbReference>
<dbReference type="SUPFAM" id="SSF64268">
    <property type="entry name" value="PX domain"/>
    <property type="match status" value="1"/>
</dbReference>
<evidence type="ECO:0000313" key="4">
    <source>
        <dbReference type="Proteomes" id="UP001295684"/>
    </source>
</evidence>
<dbReference type="AlphaFoldDB" id="A0AAD1UI67"/>
<sequence length="454" mass="52829">MESTSDKMLDPMYNIHLDESDQSSLNTGEDSFEKGFEKDFEDILSETSCELNHLIGVKVKKIEDSGRDPTFEILTKYKMKTKGREHQKKVVRKYSEYEWLQYQLQKSFPGTLIPDLPTLKSITQHEAACSFKSTSDLPDPADITFFTNNEKTILSYTKSIVSNKRYTNFVKLKEFLTNSEKIKNIPNMNNDDPLVHSKIFKFIKSQSRSLLEYYLGSSTIPDGMKDIEMKGKNEELKSPNDLSVPEIEHLLKAVKDYITSNIKNIESLCEDLREVMVLIVKEKSCYKAIEEALEEISEKENDPELKTLYGKTGETFSLLRKNQNKLAADTNISKISDPKTNLLKFADFKALSKSYYLLNQYLKVDRAIDRLLDLAIDVEDLKNMLEKFKNDSDKLETYKSEYNHYLNLLRINFESLREDSTKMQEKEEENLKKIIHSYHVFQKVYLTNQEEVLK</sequence>
<keyword evidence="1" id="KW-0175">Coiled coil</keyword>